<dbReference type="Gene3D" id="1.10.472.30">
    <property type="entry name" value="Transcription elongation factor S-II, central domain"/>
    <property type="match status" value="1"/>
</dbReference>
<feature type="region of interest" description="Disordered" evidence="1">
    <location>
        <begin position="222"/>
        <end position="422"/>
    </location>
</feature>
<dbReference type="SMART" id="SM00510">
    <property type="entry name" value="TFS2M"/>
    <property type="match status" value="1"/>
</dbReference>
<dbReference type="GO" id="GO:0006351">
    <property type="term" value="P:DNA-templated transcription"/>
    <property type="evidence" value="ECO:0007669"/>
    <property type="project" value="InterPro"/>
</dbReference>
<name>A0A0G4G4H8_VITBC</name>
<dbReference type="OrthoDB" id="79252at2759"/>
<evidence type="ECO:0000259" key="2">
    <source>
        <dbReference type="PROSITE" id="PS51321"/>
    </source>
</evidence>
<dbReference type="InterPro" id="IPR036575">
    <property type="entry name" value="TFIIS_cen_dom_sf"/>
</dbReference>
<dbReference type="SUPFAM" id="SSF46942">
    <property type="entry name" value="Elongation factor TFIIS domain 2"/>
    <property type="match status" value="1"/>
</dbReference>
<feature type="region of interest" description="Disordered" evidence="1">
    <location>
        <begin position="492"/>
        <end position="597"/>
    </location>
</feature>
<dbReference type="PROSITE" id="PS51321">
    <property type="entry name" value="TFIIS_CENTRAL"/>
    <property type="match status" value="1"/>
</dbReference>
<dbReference type="PANTHER" id="PTHR48125">
    <property type="entry name" value="LP07818P1"/>
    <property type="match status" value="1"/>
</dbReference>
<feature type="compositionally biased region" description="Basic residues" evidence="1">
    <location>
        <begin position="243"/>
        <end position="253"/>
    </location>
</feature>
<evidence type="ECO:0000313" key="4">
    <source>
        <dbReference type="Proteomes" id="UP000041254"/>
    </source>
</evidence>
<dbReference type="VEuPathDB" id="CryptoDB:Vbra_16980"/>
<dbReference type="PANTHER" id="PTHR48125:SF12">
    <property type="entry name" value="AT HOOK TRANSCRIPTION FACTOR FAMILY-RELATED"/>
    <property type="match status" value="1"/>
</dbReference>
<protein>
    <recommendedName>
        <fullName evidence="2">TFIIS central domain-containing protein</fullName>
    </recommendedName>
</protein>
<dbReference type="Proteomes" id="UP000041254">
    <property type="component" value="Unassembled WGS sequence"/>
</dbReference>
<feature type="compositionally biased region" description="Basic and acidic residues" evidence="1">
    <location>
        <begin position="493"/>
        <end position="506"/>
    </location>
</feature>
<feature type="compositionally biased region" description="Pro residues" evidence="1">
    <location>
        <begin position="35"/>
        <end position="46"/>
    </location>
</feature>
<feature type="compositionally biased region" description="Low complexity" evidence="1">
    <location>
        <begin position="20"/>
        <end position="34"/>
    </location>
</feature>
<gene>
    <name evidence="3" type="ORF">Vbra_16980</name>
</gene>
<dbReference type="AlphaFoldDB" id="A0A0G4G4H8"/>
<dbReference type="InParanoid" id="A0A0G4G4H8"/>
<evidence type="ECO:0000313" key="3">
    <source>
        <dbReference type="EMBL" id="CEM23164.1"/>
    </source>
</evidence>
<sequence>MKALRPLSVPPRRPLPPFATKPSGPSPSAAGRSAPPKPQKKMPPPSAQKRRKAHSDPRSASNVVQSFLSKQDDFVAEADRQKVRDVLRKVLAKGLLEMKQAGTLREAKVRDPQDYARRIEDTLFSRYYRTATEYKKRARVLKFNLDSAKPENSSVRRRVLTLQLSLDDLAFKATAKDLAPDSLAQRRSELHEQQLQNSLITDNMMPRKRTVMDAKRTGGIDEFMESTDSFGPSRASPPAPPPRPHHPAPHKKRERDEDSDSDGVSVIEIDMDEIIRDAQTNMANSGGPGGAAAGAPAAGGGSGGGVDKGMTKARQATSLKVVKKDLGKLKGAMKSKPSQPPFSKGGPSAQSGGRNKPLPSPSRSLQPNTKRPAAKVPAKKRAAILIRQDDIVPKKKSGPAGGRDATLGVVEGGPPDLTLHPDNPEVISRLLALLNQGEEGGGGVGGKKRRIANGVSEGRGEEKKARVGAVGAGVGAGVSRSFKAEMEMLSVRRHAEDAPEVEKRLDALFSTTPELDELMEGDETPPPAPQSPSLSIAKPPTPPPAPAPAPAPASASSRDEAMSTGSPQYSPSKAILPGSRLALDAPSEKADEETTKALEALFRVGEKQQQQPSSAAGVGVGGGAVLSSYRPTAPMSVAARSGGGGGVRVDLPGGVSEEEVSKCGVDAVAKRLIDSVKQLDDPASMAYHLGRLLARRDGLV</sequence>
<feature type="compositionally biased region" description="Pro residues" evidence="1">
    <location>
        <begin position="539"/>
        <end position="551"/>
    </location>
</feature>
<evidence type="ECO:0000256" key="1">
    <source>
        <dbReference type="SAM" id="MobiDB-lite"/>
    </source>
</evidence>
<accession>A0A0G4G4H8</accession>
<feature type="compositionally biased region" description="Gly residues" evidence="1">
    <location>
        <begin position="286"/>
        <end position="307"/>
    </location>
</feature>
<feature type="domain" description="TFIIS central" evidence="2">
    <location>
        <begin position="79"/>
        <end position="206"/>
    </location>
</feature>
<keyword evidence="4" id="KW-1185">Reference proteome</keyword>
<proteinExistence type="predicted"/>
<feature type="region of interest" description="Disordered" evidence="1">
    <location>
        <begin position="1"/>
        <end position="65"/>
    </location>
</feature>
<reference evidence="3 4" key="1">
    <citation type="submission" date="2014-11" db="EMBL/GenBank/DDBJ databases">
        <authorList>
            <person name="Zhu J."/>
            <person name="Qi W."/>
            <person name="Song R."/>
        </authorList>
    </citation>
    <scope>NUCLEOTIDE SEQUENCE [LARGE SCALE GENOMIC DNA]</scope>
</reference>
<feature type="compositionally biased region" description="Basic and acidic residues" evidence="1">
    <location>
        <begin position="586"/>
        <end position="596"/>
    </location>
</feature>
<dbReference type="InterPro" id="IPR003618">
    <property type="entry name" value="TFIIS_cen_dom"/>
</dbReference>
<feature type="compositionally biased region" description="Pro residues" evidence="1">
    <location>
        <begin position="8"/>
        <end position="19"/>
    </location>
</feature>
<feature type="region of interest" description="Disordered" evidence="1">
    <location>
        <begin position="438"/>
        <end position="470"/>
    </location>
</feature>
<feature type="compositionally biased region" description="Acidic residues" evidence="1">
    <location>
        <begin position="514"/>
        <end position="523"/>
    </location>
</feature>
<dbReference type="Pfam" id="PF07500">
    <property type="entry name" value="TFIIS_M"/>
    <property type="match status" value="1"/>
</dbReference>
<dbReference type="EMBL" id="CDMY01000562">
    <property type="protein sequence ID" value="CEM23164.1"/>
    <property type="molecule type" value="Genomic_DNA"/>
</dbReference>
<organism evidence="3 4">
    <name type="scientific">Vitrella brassicaformis (strain CCMP3155)</name>
    <dbReference type="NCBI Taxonomy" id="1169540"/>
    <lineage>
        <taxon>Eukaryota</taxon>
        <taxon>Sar</taxon>
        <taxon>Alveolata</taxon>
        <taxon>Colpodellida</taxon>
        <taxon>Vitrellaceae</taxon>
        <taxon>Vitrella</taxon>
    </lineage>
</organism>